<protein>
    <recommendedName>
        <fullName evidence="14">NAD(P)H-quinone oxidoreductase subunit 2, chloroplastic</fullName>
        <ecNumber evidence="14">7.1.1.-</ecNumber>
    </recommendedName>
    <alternativeName>
        <fullName evidence="14">NAD(P)H dehydrogenase, subunit 2</fullName>
    </alternativeName>
    <alternativeName>
        <fullName evidence="14">NADH-plastoquinone oxidoreductase subunit 2</fullName>
    </alternativeName>
</protein>
<dbReference type="GO" id="GO:0008137">
    <property type="term" value="F:NADH dehydrogenase (ubiquinone) activity"/>
    <property type="evidence" value="ECO:0007669"/>
    <property type="project" value="InterPro"/>
</dbReference>
<geneLocation type="chloroplast" evidence="17"/>
<keyword evidence="12 14" id="KW-0793">Thylakoid</keyword>
<feature type="transmembrane region" description="Helical" evidence="14">
    <location>
        <begin position="428"/>
        <end position="449"/>
    </location>
</feature>
<dbReference type="RefSeq" id="YP_009416904.1">
    <property type="nucleotide sequence ID" value="NC_035661.1"/>
</dbReference>
<keyword evidence="2 14" id="KW-0813">Transport</keyword>
<feature type="transmembrane region" description="Helical" evidence="14">
    <location>
        <begin position="394"/>
        <end position="416"/>
    </location>
</feature>
<evidence type="ECO:0000256" key="9">
    <source>
        <dbReference type="ARBA" id="ARBA00022967"/>
    </source>
</evidence>
<keyword evidence="11 14" id="KW-0520">NAD</keyword>
<dbReference type="GO" id="GO:0019684">
    <property type="term" value="P:photosynthesis, light reaction"/>
    <property type="evidence" value="ECO:0007669"/>
    <property type="project" value="UniProtKB-UniRule"/>
</dbReference>
<evidence type="ECO:0000256" key="10">
    <source>
        <dbReference type="ARBA" id="ARBA00022989"/>
    </source>
</evidence>
<evidence type="ECO:0000256" key="13">
    <source>
        <dbReference type="ARBA" id="ARBA00023136"/>
    </source>
</evidence>
<evidence type="ECO:0000256" key="2">
    <source>
        <dbReference type="ARBA" id="ARBA00022448"/>
    </source>
</evidence>
<dbReference type="PRINTS" id="PR01434">
    <property type="entry name" value="NADHDHGNASE5"/>
</dbReference>
<dbReference type="GO" id="GO:0048038">
    <property type="term" value="F:quinone binding"/>
    <property type="evidence" value="ECO:0007669"/>
    <property type="project" value="UniProtKB-KW"/>
</dbReference>
<dbReference type="GO" id="GO:0042773">
    <property type="term" value="P:ATP synthesis coupled electron transport"/>
    <property type="evidence" value="ECO:0007669"/>
    <property type="project" value="InterPro"/>
</dbReference>
<evidence type="ECO:0000256" key="1">
    <source>
        <dbReference type="ARBA" id="ARBA00004141"/>
    </source>
</evidence>
<comment type="catalytic activity">
    <reaction evidence="14">
        <text>a plastoquinone + NADH + (n+1) H(+)(in) = a plastoquinol + NAD(+) + n H(+)(out)</text>
        <dbReference type="Rhea" id="RHEA:42608"/>
        <dbReference type="Rhea" id="RHEA-COMP:9561"/>
        <dbReference type="Rhea" id="RHEA-COMP:9562"/>
        <dbReference type="ChEBI" id="CHEBI:15378"/>
        <dbReference type="ChEBI" id="CHEBI:17757"/>
        <dbReference type="ChEBI" id="CHEBI:57540"/>
        <dbReference type="ChEBI" id="CHEBI:57945"/>
        <dbReference type="ChEBI" id="CHEBI:62192"/>
    </reaction>
</comment>
<proteinExistence type="inferred from homology"/>
<dbReference type="GeneID" id="33904240"/>
<evidence type="ECO:0000256" key="4">
    <source>
        <dbReference type="ARBA" id="ARBA00022640"/>
    </source>
</evidence>
<evidence type="ECO:0000259" key="15">
    <source>
        <dbReference type="Pfam" id="PF00361"/>
    </source>
</evidence>
<feature type="transmembrane region" description="Helical" evidence="14">
    <location>
        <begin position="265"/>
        <end position="285"/>
    </location>
</feature>
<dbReference type="EMBL" id="KY873324">
    <property type="protein sequence ID" value="AST09167.1"/>
    <property type="molecule type" value="Genomic_DNA"/>
</dbReference>
<feature type="domain" description="NAD(P)H-quinone oxidoreductase subunit 2 N-terminal" evidence="16">
    <location>
        <begin position="18"/>
        <end position="118"/>
    </location>
</feature>
<organism evidence="17">
    <name type="scientific">Barthea barthei</name>
    <dbReference type="NCBI Taxonomy" id="1898640"/>
    <lineage>
        <taxon>Eukaryota</taxon>
        <taxon>Viridiplantae</taxon>
        <taxon>Streptophyta</taxon>
        <taxon>Embryophyta</taxon>
        <taxon>Tracheophyta</taxon>
        <taxon>Spermatophyta</taxon>
        <taxon>Magnoliopsida</taxon>
        <taxon>eudicotyledons</taxon>
        <taxon>Gunneridae</taxon>
        <taxon>Pentapetalae</taxon>
        <taxon>rosids</taxon>
        <taxon>malvids</taxon>
        <taxon>Myrtales</taxon>
        <taxon>Melastomataceae</taxon>
        <taxon>Melastomatoideae</taxon>
        <taxon>Sonerileae</taxon>
        <taxon>Barthea</taxon>
    </lineage>
</organism>
<feature type="transmembrane region" description="Helical" evidence="14">
    <location>
        <begin position="297"/>
        <end position="317"/>
    </location>
</feature>
<feature type="transmembrane region" description="Helical" evidence="14">
    <location>
        <begin position="59"/>
        <end position="80"/>
    </location>
</feature>
<feature type="domain" description="NADH:quinone oxidoreductase/Mrp antiporter transmembrane" evidence="15">
    <location>
        <begin position="147"/>
        <end position="444"/>
    </location>
</feature>
<evidence type="ECO:0000256" key="7">
    <source>
        <dbReference type="ARBA" id="ARBA00022857"/>
    </source>
</evidence>
<feature type="transmembrane region" description="Helical" evidence="14">
    <location>
        <begin position="127"/>
        <end position="144"/>
    </location>
</feature>
<comment type="catalytic activity">
    <reaction evidence="14">
        <text>a plastoquinone + NADPH + (n+1) H(+)(in) = a plastoquinol + NADP(+) + n H(+)(out)</text>
        <dbReference type="Rhea" id="RHEA:42612"/>
        <dbReference type="Rhea" id="RHEA-COMP:9561"/>
        <dbReference type="Rhea" id="RHEA-COMP:9562"/>
        <dbReference type="ChEBI" id="CHEBI:15378"/>
        <dbReference type="ChEBI" id="CHEBI:17757"/>
        <dbReference type="ChEBI" id="CHEBI:57783"/>
        <dbReference type="ChEBI" id="CHEBI:58349"/>
        <dbReference type="ChEBI" id="CHEBI:62192"/>
    </reaction>
</comment>
<gene>
    <name evidence="14 17" type="primary">ndhB</name>
</gene>
<comment type="subcellular location">
    <subcellularLocation>
        <location evidence="1">Membrane</location>
        <topology evidence="1">Multi-pass membrane protein</topology>
    </subcellularLocation>
    <subcellularLocation>
        <location evidence="14">Plastid</location>
        <location evidence="14">Chloroplast thylakoid membrane</location>
        <topology evidence="14">Multi-pass membrane protein</topology>
    </subcellularLocation>
</comment>
<dbReference type="GO" id="GO:0016655">
    <property type="term" value="F:oxidoreductase activity, acting on NAD(P)H, quinone or similar compound as acceptor"/>
    <property type="evidence" value="ECO:0007669"/>
    <property type="project" value="UniProtKB-UniRule"/>
</dbReference>
<feature type="transmembrane region" description="Helical" evidence="14">
    <location>
        <begin position="224"/>
        <end position="245"/>
    </location>
</feature>
<dbReference type="InterPro" id="IPR001750">
    <property type="entry name" value="ND/Mrp_TM"/>
</dbReference>
<evidence type="ECO:0000313" key="17">
    <source>
        <dbReference type="EMBL" id="AST09167.1"/>
    </source>
</evidence>
<keyword evidence="9 14" id="KW-1278">Translocase</keyword>
<sequence>MIWHVQNENLILDSMRIFMKAFHLLLFDGSLILPECILIFGLILLLMIDSTSDQKDIPWFYFISSTSLVMSITALLLFRWREEPMIIFSGNFQTNNFNEIFQFLILLCSTLCIPLSVEYIECTEMAITEFLLFVLTATLGGMFLCGANDLITIFVAPECFSLCSYLLSGYTKKDVRSNEATMKYLLMGGASSSILVHGFSWLYGSSGGEIELQEIVNGLINTQMYNSPGILIALIFITVGIGFKLSLAPSHQWTPDVYEGSPTPVVAFLSVTSKVAALALATRIFDIPFYFSSNEWHLLLEILAILSMILGNLIAITQTSMKRMLAYSSIGQIGYVIIGIIVGDSNGGYASMITYMLFYISMNLGTCACIVLFGLRTGTDNIRDYAGLYTKDPFLALSLALCLLSLGGLPPLAGFFGKLHLFWCGWQAGLYFLVSIGLLTSVISIYYYLKIIKLLMTGRNQEITPHVRNYRRSPLRSNNSIELSMIVCVIASTIPGISMNPIISIAQDTLF</sequence>
<evidence type="ECO:0000256" key="14">
    <source>
        <dbReference type="HAMAP-Rule" id="MF_00445"/>
    </source>
</evidence>
<keyword evidence="4 17" id="KW-0934">Plastid</keyword>
<evidence type="ECO:0000256" key="3">
    <source>
        <dbReference type="ARBA" id="ARBA00022528"/>
    </source>
</evidence>
<feature type="transmembrane region" description="Helical" evidence="14">
    <location>
        <begin position="22"/>
        <end position="47"/>
    </location>
</feature>
<dbReference type="InterPro" id="IPR010096">
    <property type="entry name" value="NADH-Q_OxRdtase_suN/2"/>
</dbReference>
<evidence type="ECO:0000256" key="5">
    <source>
        <dbReference type="ARBA" id="ARBA00022692"/>
    </source>
</evidence>
<feature type="transmembrane region" description="Helical" evidence="14">
    <location>
        <begin position="349"/>
        <end position="373"/>
    </location>
</feature>
<keyword evidence="10 14" id="KW-1133">Transmembrane helix</keyword>
<evidence type="ECO:0000256" key="8">
    <source>
        <dbReference type="ARBA" id="ARBA00022957"/>
    </source>
</evidence>
<comment type="similarity">
    <text evidence="14">Belongs to the complex I subunit 2 family.</text>
</comment>
<dbReference type="AlphaFoldDB" id="A0A223FMA5"/>
<keyword evidence="13 14" id="KW-0472">Membrane</keyword>
<evidence type="ECO:0000256" key="6">
    <source>
        <dbReference type="ARBA" id="ARBA00022719"/>
    </source>
</evidence>
<keyword evidence="3 17" id="KW-0150">Chloroplast</keyword>
<feature type="transmembrane region" description="Helical" evidence="14">
    <location>
        <begin position="324"/>
        <end position="343"/>
    </location>
</feature>
<feature type="transmembrane region" description="Helical" evidence="14">
    <location>
        <begin position="182"/>
        <end position="204"/>
    </location>
</feature>
<dbReference type="Pfam" id="PF00361">
    <property type="entry name" value="Proton_antipo_M"/>
    <property type="match status" value="1"/>
</dbReference>
<dbReference type="Pfam" id="PF19530">
    <property type="entry name" value="Ndh2_N"/>
    <property type="match status" value="1"/>
</dbReference>
<keyword evidence="8 14" id="KW-0618">Plastoquinone</keyword>
<keyword evidence="6 14" id="KW-0874">Quinone</keyword>
<accession>A0A223FMA5</accession>
<dbReference type="InterPro" id="IPR045693">
    <property type="entry name" value="Ndh2_N"/>
</dbReference>
<dbReference type="PANTHER" id="PTHR22773">
    <property type="entry name" value="NADH DEHYDROGENASE"/>
    <property type="match status" value="1"/>
</dbReference>
<dbReference type="NCBIfam" id="NF002701">
    <property type="entry name" value="PRK02504.1"/>
    <property type="match status" value="1"/>
</dbReference>
<evidence type="ECO:0000256" key="12">
    <source>
        <dbReference type="ARBA" id="ARBA00023078"/>
    </source>
</evidence>
<evidence type="ECO:0000259" key="16">
    <source>
        <dbReference type="Pfam" id="PF19530"/>
    </source>
</evidence>
<dbReference type="EC" id="7.1.1.-" evidence="14"/>
<reference evidence="17" key="1">
    <citation type="submission" date="2017-04" db="EMBL/GenBank/DDBJ databases">
        <title>Complete chloroplast genome of Barthea barthei.</title>
        <authorList>
            <person name="Zhou Y."/>
            <person name="Zhou R."/>
        </authorList>
    </citation>
    <scope>NUCLEOTIDE SEQUENCE</scope>
</reference>
<name>A0A223FMA5_9MYRT</name>
<feature type="transmembrane region" description="Helical" evidence="14">
    <location>
        <begin position="481"/>
        <end position="503"/>
    </location>
</feature>
<feature type="transmembrane region" description="Helical" evidence="14">
    <location>
        <begin position="100"/>
        <end position="120"/>
    </location>
</feature>
<dbReference type="GO" id="GO:0009535">
    <property type="term" value="C:chloroplast thylakoid membrane"/>
    <property type="evidence" value="ECO:0007669"/>
    <property type="project" value="UniProtKB-SubCell"/>
</dbReference>
<dbReference type="HAMAP" id="MF_00445">
    <property type="entry name" value="NDH1_NuoN_1"/>
    <property type="match status" value="1"/>
</dbReference>
<keyword evidence="7 14" id="KW-0521">NADP</keyword>
<dbReference type="NCBIfam" id="TIGR01770">
    <property type="entry name" value="NDH_I_N"/>
    <property type="match status" value="1"/>
</dbReference>
<comment type="function">
    <text evidence="14">NDH shuttles electrons from NAD(P)H:plastoquinone, via FMN and iron-sulfur (Fe-S) centers, to quinones in the photosynthetic chain and possibly in a chloroplast respiratory chain. The immediate electron acceptor for the enzyme in this species is believed to be plastoquinone. Couples the redox reaction to proton translocation, and thus conserves the redox energy in a proton gradient.</text>
</comment>
<evidence type="ECO:0000256" key="11">
    <source>
        <dbReference type="ARBA" id="ARBA00023027"/>
    </source>
</evidence>
<keyword evidence="5 14" id="KW-0812">Transmembrane</keyword>
<comment type="subunit">
    <text evidence="14">NDH is composed of at least 16 different subunits, 5 of which are encoded in the nucleus.</text>
</comment>